<organism evidence="4 5">
    <name type="scientific">Bifidobacterium saimiriisciurei</name>
    <dbReference type="NCBI Taxonomy" id="2661627"/>
    <lineage>
        <taxon>Bacteria</taxon>
        <taxon>Bacillati</taxon>
        <taxon>Actinomycetota</taxon>
        <taxon>Actinomycetes</taxon>
        <taxon>Bifidobacteriales</taxon>
        <taxon>Bifidobacteriaceae</taxon>
        <taxon>Bifidobacterium</taxon>
    </lineage>
</organism>
<feature type="transmembrane region" description="Helical" evidence="2">
    <location>
        <begin position="206"/>
        <end position="227"/>
    </location>
</feature>
<sequence>MTDEQTTSPMPQASGAWHRTHPLSLVIDAYNWGKAIIGFVFSMLVILPRLHMTFRTACMIAAGIILAGVVWLVAEWASRRYRLERDALTLRTGLFTDTRKTIPYDHIHAIDVSAPFFFRPFSLVTLTVDSGGVSDGSTTTLTAVPATLSATLERLRRQACGQALHDSATHGPRTASATDRQPDSAPATGTTDTRGRLVFRASTRDTLLFALTDLGFLAALAVIYGFAQNLRDLLPEGMVDAAEYAVFRYAAGSVLTAFMVAAAVLASMLVVSVVKSLLQYHRFEVWRHGDDLIIVRGLFTRRSVTIPVRRVQTIIIRQSVLRRMLRLSSVQVGLTTPGTEGDGDDDNTRGNVLPVIRDDRLYGTLHDMLPEWNPHEVPIRRTAQGLGRYLLALSVAWTLAAMLALAAAVMTMTSFYASVEGAPLREAAFPDGNPVFEPWFRVIWLLWLLLPTALAGAYAFARRWLRWRTEGYALLPSNRIVVTGSRGLTFVTMVTCRSRIQYVRRRRYAWRGKARGKATAESMVMPLFVMNGYSRLRFAAIRPADARRLHDWATGRPMRP</sequence>
<proteinExistence type="predicted"/>
<gene>
    <name evidence="4" type="ORF">GFD18_03700</name>
</gene>
<keyword evidence="2" id="KW-0472">Membrane</keyword>
<reference evidence="4 5" key="1">
    <citation type="submission" date="2019-10" db="EMBL/GenBank/DDBJ databases">
        <title>Bifidobacterium from non-human primates.</title>
        <authorList>
            <person name="Modesto M."/>
        </authorList>
    </citation>
    <scope>NUCLEOTIDE SEQUENCE [LARGE SCALE GENOMIC DNA]</scope>
    <source>
        <strain evidence="4 5">SMA1</strain>
    </source>
</reference>
<dbReference type="PANTHER" id="PTHR34473">
    <property type="entry name" value="UPF0699 TRANSMEMBRANE PROTEIN YDBS"/>
    <property type="match status" value="1"/>
</dbReference>
<dbReference type="RefSeq" id="WP_163199287.1">
    <property type="nucleotide sequence ID" value="NZ_WHZU01000004.1"/>
</dbReference>
<dbReference type="InterPro" id="IPR014529">
    <property type="entry name" value="UCP026631"/>
</dbReference>
<dbReference type="EMBL" id="WHZU01000004">
    <property type="protein sequence ID" value="NEH11201.1"/>
    <property type="molecule type" value="Genomic_DNA"/>
</dbReference>
<evidence type="ECO:0000259" key="3">
    <source>
        <dbReference type="Pfam" id="PF03703"/>
    </source>
</evidence>
<dbReference type="Pfam" id="PF03703">
    <property type="entry name" value="bPH_2"/>
    <property type="match status" value="2"/>
</dbReference>
<comment type="caution">
    <text evidence="4">The sequence shown here is derived from an EMBL/GenBank/DDBJ whole genome shotgun (WGS) entry which is preliminary data.</text>
</comment>
<accession>A0ABX0C7R7</accession>
<name>A0ABX0C7R7_9BIFI</name>
<feature type="transmembrane region" description="Helical" evidence="2">
    <location>
        <begin position="247"/>
        <end position="274"/>
    </location>
</feature>
<feature type="region of interest" description="Disordered" evidence="1">
    <location>
        <begin position="163"/>
        <end position="191"/>
    </location>
</feature>
<evidence type="ECO:0000313" key="5">
    <source>
        <dbReference type="Proteomes" id="UP000475155"/>
    </source>
</evidence>
<evidence type="ECO:0000256" key="1">
    <source>
        <dbReference type="SAM" id="MobiDB-lite"/>
    </source>
</evidence>
<evidence type="ECO:0000256" key="2">
    <source>
        <dbReference type="SAM" id="Phobius"/>
    </source>
</evidence>
<protein>
    <submittedName>
        <fullName evidence="4">PH domain-containing protein</fullName>
    </submittedName>
</protein>
<feature type="transmembrane region" description="Helical" evidence="2">
    <location>
        <begin position="439"/>
        <end position="461"/>
    </location>
</feature>
<dbReference type="PANTHER" id="PTHR34473:SF2">
    <property type="entry name" value="UPF0699 TRANSMEMBRANE PROTEIN YDBT"/>
    <property type="match status" value="1"/>
</dbReference>
<keyword evidence="2" id="KW-0812">Transmembrane</keyword>
<feature type="transmembrane region" description="Helical" evidence="2">
    <location>
        <begin position="29"/>
        <end position="47"/>
    </location>
</feature>
<feature type="domain" description="YdbS-like PH" evidence="3">
    <location>
        <begin position="76"/>
        <end position="141"/>
    </location>
</feature>
<dbReference type="InterPro" id="IPR005182">
    <property type="entry name" value="YdbS-like_PH"/>
</dbReference>
<evidence type="ECO:0000313" key="4">
    <source>
        <dbReference type="EMBL" id="NEH11201.1"/>
    </source>
</evidence>
<feature type="domain" description="YdbS-like PH" evidence="3">
    <location>
        <begin position="280"/>
        <end position="334"/>
    </location>
</feature>
<keyword evidence="2" id="KW-1133">Transmembrane helix</keyword>
<dbReference type="PIRSF" id="PIRSF026631">
    <property type="entry name" value="UCP026631"/>
    <property type="match status" value="1"/>
</dbReference>
<feature type="transmembrane region" description="Helical" evidence="2">
    <location>
        <begin position="389"/>
        <end position="419"/>
    </location>
</feature>
<feature type="transmembrane region" description="Helical" evidence="2">
    <location>
        <begin position="53"/>
        <end position="74"/>
    </location>
</feature>
<keyword evidence="5" id="KW-1185">Reference proteome</keyword>
<dbReference type="Proteomes" id="UP000475155">
    <property type="component" value="Unassembled WGS sequence"/>
</dbReference>